<keyword evidence="4" id="KW-1185">Reference proteome</keyword>
<evidence type="ECO:0000256" key="1">
    <source>
        <dbReference type="SAM" id="MobiDB-lite"/>
    </source>
</evidence>
<comment type="caution">
    <text evidence="3">The sequence shown here is derived from an EMBL/GenBank/DDBJ whole genome shotgun (WGS) entry which is preliminary data.</text>
</comment>
<evidence type="ECO:0000313" key="3">
    <source>
        <dbReference type="EMBL" id="KAB1070150.1"/>
    </source>
</evidence>
<name>A0A6N6MJI1_9HYPH</name>
<protein>
    <recommendedName>
        <fullName evidence="5">Antifreeze protein</fullName>
    </recommendedName>
</protein>
<dbReference type="RefSeq" id="WP_150966115.1">
    <property type="nucleotide sequence ID" value="NZ_VZZJ01000031.1"/>
</dbReference>
<dbReference type="Proteomes" id="UP000441523">
    <property type="component" value="Unassembled WGS sequence"/>
</dbReference>
<evidence type="ECO:0000256" key="2">
    <source>
        <dbReference type="SAM" id="SignalP"/>
    </source>
</evidence>
<accession>A0A6N6MJI1</accession>
<feature type="chain" id="PRO_5027097825" description="Antifreeze protein" evidence="2">
    <location>
        <begin position="27"/>
        <end position="216"/>
    </location>
</feature>
<feature type="signal peptide" evidence="2">
    <location>
        <begin position="1"/>
        <end position="26"/>
    </location>
</feature>
<dbReference type="AlphaFoldDB" id="A0A6N6MJI1"/>
<evidence type="ECO:0008006" key="5">
    <source>
        <dbReference type="Google" id="ProtNLM"/>
    </source>
</evidence>
<keyword evidence="2" id="KW-0732">Signal</keyword>
<proteinExistence type="predicted"/>
<reference evidence="3 4" key="1">
    <citation type="submission" date="2019-09" db="EMBL/GenBank/DDBJ databases">
        <title>YIM 132548 draft genome.</title>
        <authorList>
            <person name="Jiang L."/>
        </authorList>
    </citation>
    <scope>NUCLEOTIDE SEQUENCE [LARGE SCALE GENOMIC DNA]</scope>
    <source>
        <strain evidence="3 4">YIM 132548</strain>
    </source>
</reference>
<gene>
    <name evidence="3" type="ORF">F6X51_23555</name>
</gene>
<feature type="compositionally biased region" description="Polar residues" evidence="1">
    <location>
        <begin position="26"/>
        <end position="37"/>
    </location>
</feature>
<feature type="compositionally biased region" description="Low complexity" evidence="1">
    <location>
        <begin position="107"/>
        <end position="118"/>
    </location>
</feature>
<organism evidence="3 4">
    <name type="scientific">Methylobacterium planeticum</name>
    <dbReference type="NCBI Taxonomy" id="2615211"/>
    <lineage>
        <taxon>Bacteria</taxon>
        <taxon>Pseudomonadati</taxon>
        <taxon>Pseudomonadota</taxon>
        <taxon>Alphaproteobacteria</taxon>
        <taxon>Hyphomicrobiales</taxon>
        <taxon>Methylobacteriaceae</taxon>
        <taxon>Methylobacterium</taxon>
    </lineage>
</organism>
<feature type="region of interest" description="Disordered" evidence="1">
    <location>
        <begin position="24"/>
        <end position="137"/>
    </location>
</feature>
<dbReference type="EMBL" id="VZZJ01000031">
    <property type="protein sequence ID" value="KAB1070150.1"/>
    <property type="molecule type" value="Genomic_DNA"/>
</dbReference>
<sequence>MLIGARSGLGAVLVLGLALGIPASRAQDSNPSNSTPQAARPWTDPPVRGSTNPAAPAPDRPSAAETPVVRAETAPRSRGARRTSRRTVTAEARPRSRAVRRQENRQASRQASRQPSRRVTMSTLHPTRARASAAPRSGAYAATALPGRYAAPYPGAYPAGIFARPVYGYTLADDRARRIEAAQRAGYIVVHSRSVQFPDGRSLRTYRPYEAPDEEE</sequence>
<evidence type="ECO:0000313" key="4">
    <source>
        <dbReference type="Proteomes" id="UP000441523"/>
    </source>
</evidence>